<evidence type="ECO:0000256" key="1">
    <source>
        <dbReference type="SAM" id="Phobius"/>
    </source>
</evidence>
<name>A0A0G3EIX9_9BURK</name>
<proteinExistence type="predicted"/>
<dbReference type="EMBL" id="CP011568">
    <property type="protein sequence ID" value="AKJ66958.1"/>
    <property type="molecule type" value="Genomic_DNA"/>
</dbReference>
<keyword evidence="1" id="KW-0812">Transmembrane</keyword>
<accession>A0A0G3EIX9</accession>
<protein>
    <submittedName>
        <fullName evidence="2">Uncharacterized protein</fullName>
    </submittedName>
</protein>
<gene>
    <name evidence="2" type="ORF">ABW99_00645</name>
</gene>
<reference evidence="3" key="1">
    <citation type="submission" date="2015-06" db="EMBL/GenBank/DDBJ databases">
        <authorList>
            <person name="Lim Y.L."/>
            <person name="Ee R."/>
            <person name="Yong D."/>
            <person name="How K.Y."/>
            <person name="Yin W.F."/>
            <person name="Chan K.G."/>
        </authorList>
    </citation>
    <scope>NUCLEOTIDE SEQUENCE [LARGE SCALE GENOMIC DNA]</scope>
    <source>
        <strain evidence="3">DSM 25325</strain>
    </source>
</reference>
<evidence type="ECO:0000313" key="3">
    <source>
        <dbReference type="Proteomes" id="UP000036700"/>
    </source>
</evidence>
<dbReference type="STRING" id="445709.ABW99_00645"/>
<organism evidence="2 3">
    <name type="scientific">Pandoraea thiooxydans</name>
    <dbReference type="NCBI Taxonomy" id="445709"/>
    <lineage>
        <taxon>Bacteria</taxon>
        <taxon>Pseudomonadati</taxon>
        <taxon>Pseudomonadota</taxon>
        <taxon>Betaproteobacteria</taxon>
        <taxon>Burkholderiales</taxon>
        <taxon>Burkholderiaceae</taxon>
        <taxon>Pandoraea</taxon>
    </lineage>
</organism>
<feature type="transmembrane region" description="Helical" evidence="1">
    <location>
        <begin position="37"/>
        <end position="58"/>
    </location>
</feature>
<keyword evidence="1" id="KW-0472">Membrane</keyword>
<dbReference type="OrthoDB" id="9135500at2"/>
<dbReference type="AlphaFoldDB" id="A0A0G3EIX9"/>
<dbReference type="KEGG" id="ptx:ABW99_00645"/>
<sequence>METTPEATLMSFVPLLLMSLVFGIVGHYLAKDKGRPVFRWTILCIVPFVNIYCLAYLIGCTNLRLEAKIDAILKAQGQKADFQ</sequence>
<evidence type="ECO:0000313" key="2">
    <source>
        <dbReference type="EMBL" id="AKJ66958.1"/>
    </source>
</evidence>
<keyword evidence="3" id="KW-1185">Reference proteome</keyword>
<dbReference type="RefSeq" id="WP_047212477.1">
    <property type="nucleotide sequence ID" value="NZ_CP011568.3"/>
</dbReference>
<feature type="transmembrane region" description="Helical" evidence="1">
    <location>
        <begin position="12"/>
        <end position="30"/>
    </location>
</feature>
<dbReference type="PATRIC" id="fig|445709.3.peg.147"/>
<dbReference type="Proteomes" id="UP000036700">
    <property type="component" value="Chromosome"/>
</dbReference>
<keyword evidence="1" id="KW-1133">Transmembrane helix</keyword>